<feature type="transmembrane region" description="Helical" evidence="1">
    <location>
        <begin position="12"/>
        <end position="37"/>
    </location>
</feature>
<gene>
    <name evidence="3" type="ORF">E3J95_03630</name>
</gene>
<evidence type="ECO:0000313" key="3">
    <source>
        <dbReference type="EMBL" id="TES85792.1"/>
    </source>
</evidence>
<keyword evidence="1" id="KW-0472">Membrane</keyword>
<feature type="domain" description="SHOCT" evidence="2">
    <location>
        <begin position="56"/>
        <end position="82"/>
    </location>
</feature>
<dbReference type="Proteomes" id="UP000320781">
    <property type="component" value="Unassembled WGS sequence"/>
</dbReference>
<dbReference type="InterPro" id="IPR018649">
    <property type="entry name" value="SHOCT"/>
</dbReference>
<name>A0A523QJG6_UNCAE</name>
<sequence>MHYWGWGFGWWFGGMIMMVLFWIVVVVGILALTRWLFAQSQPGRISHPQGKESFESALEILRKRYARGEITKEEFENMKKDIE</sequence>
<dbReference type="EMBL" id="SOKU01000170">
    <property type="protein sequence ID" value="TES85792.1"/>
    <property type="molecule type" value="Genomic_DNA"/>
</dbReference>
<comment type="caution">
    <text evidence="3">The sequence shown here is derived from an EMBL/GenBank/DDBJ whole genome shotgun (WGS) entry which is preliminary data.</text>
</comment>
<evidence type="ECO:0000259" key="2">
    <source>
        <dbReference type="Pfam" id="PF09851"/>
    </source>
</evidence>
<organism evidence="3 4">
    <name type="scientific">Aerophobetes bacterium</name>
    <dbReference type="NCBI Taxonomy" id="2030807"/>
    <lineage>
        <taxon>Bacteria</taxon>
        <taxon>Candidatus Aerophobota</taxon>
    </lineage>
</organism>
<protein>
    <submittedName>
        <fullName evidence="3">SHOCT domain-containing protein</fullName>
    </submittedName>
</protein>
<dbReference type="AlphaFoldDB" id="A0A523QJG6"/>
<keyword evidence="1" id="KW-1133">Transmembrane helix</keyword>
<evidence type="ECO:0000256" key="1">
    <source>
        <dbReference type="SAM" id="Phobius"/>
    </source>
</evidence>
<reference evidence="3 4" key="1">
    <citation type="submission" date="2019-03" db="EMBL/GenBank/DDBJ databases">
        <title>Metabolic potential of uncultured bacteria and archaea associated with petroleum seepage in deep-sea sediments.</title>
        <authorList>
            <person name="Dong X."/>
            <person name="Hubert C."/>
        </authorList>
    </citation>
    <scope>NUCLEOTIDE SEQUENCE [LARGE SCALE GENOMIC DNA]</scope>
    <source>
        <strain evidence="3">E44_bin92</strain>
    </source>
</reference>
<accession>A0A523QJG6</accession>
<keyword evidence="1" id="KW-0812">Transmembrane</keyword>
<dbReference type="Pfam" id="PF09851">
    <property type="entry name" value="SHOCT"/>
    <property type="match status" value="1"/>
</dbReference>
<evidence type="ECO:0000313" key="4">
    <source>
        <dbReference type="Proteomes" id="UP000320781"/>
    </source>
</evidence>
<proteinExistence type="predicted"/>